<name>A0A8S5PT51_9CAUD</name>
<dbReference type="EMBL" id="BK015491">
    <property type="protein sequence ID" value="DAE09701.1"/>
    <property type="molecule type" value="Genomic_DNA"/>
</dbReference>
<protein>
    <submittedName>
        <fullName evidence="1">Uncharacterized protein</fullName>
    </submittedName>
</protein>
<evidence type="ECO:0000313" key="1">
    <source>
        <dbReference type="EMBL" id="DAE09701.1"/>
    </source>
</evidence>
<organism evidence="1">
    <name type="scientific">Myoviridae sp. ctjhW4</name>
    <dbReference type="NCBI Taxonomy" id="2825162"/>
    <lineage>
        <taxon>Viruses</taxon>
        <taxon>Duplodnaviria</taxon>
        <taxon>Heunggongvirae</taxon>
        <taxon>Uroviricota</taxon>
        <taxon>Caudoviricetes</taxon>
    </lineage>
</organism>
<proteinExistence type="predicted"/>
<sequence>MGQKNLLHLWRILVHGKTNRLKKINLVSGQLQLLLKE</sequence>
<reference evidence="1" key="1">
    <citation type="journal article" date="2021" name="Proc. Natl. Acad. Sci. U.S.A.">
        <title>A Catalog of Tens of Thousands of Viruses from Human Metagenomes Reveals Hidden Associations with Chronic Diseases.</title>
        <authorList>
            <person name="Tisza M.J."/>
            <person name="Buck C.B."/>
        </authorList>
    </citation>
    <scope>NUCLEOTIDE SEQUENCE</scope>
    <source>
        <strain evidence="1">CtjhW4</strain>
    </source>
</reference>
<accession>A0A8S5PT51</accession>